<dbReference type="InterPro" id="IPR042099">
    <property type="entry name" value="ANL_N_sf"/>
</dbReference>
<dbReference type="InterPro" id="IPR000873">
    <property type="entry name" value="AMP-dep_synth/lig_dom"/>
</dbReference>
<keyword evidence="2" id="KW-0597">Phosphoprotein</keyword>
<evidence type="ECO:0000259" key="5">
    <source>
        <dbReference type="Pfam" id="PF00668"/>
    </source>
</evidence>
<dbReference type="Gene3D" id="3.40.50.12780">
    <property type="entry name" value="N-terminal domain of ligase-like"/>
    <property type="match status" value="1"/>
</dbReference>
<dbReference type="Gene3D" id="3.30.559.30">
    <property type="entry name" value="Nonribosomal peptide synthetase, condensation domain"/>
    <property type="match status" value="1"/>
</dbReference>
<dbReference type="NCBIfam" id="TIGR01733">
    <property type="entry name" value="AA-adenyl-dom"/>
    <property type="match status" value="1"/>
</dbReference>
<dbReference type="OrthoDB" id="416786at2759"/>
<dbReference type="SUPFAM" id="SSF56801">
    <property type="entry name" value="Acetyl-CoA synthetase-like"/>
    <property type="match status" value="1"/>
</dbReference>
<evidence type="ECO:0000259" key="4">
    <source>
        <dbReference type="Pfam" id="PF00501"/>
    </source>
</evidence>
<evidence type="ECO:0000313" key="6">
    <source>
        <dbReference type="EMBL" id="EOD48642.1"/>
    </source>
</evidence>
<evidence type="ECO:0000256" key="1">
    <source>
        <dbReference type="ARBA" id="ARBA00022450"/>
    </source>
</evidence>
<dbReference type="KEGG" id="npa:UCRNP2_4591"/>
<name>R1EM64_BOTPV</name>
<dbReference type="Pfam" id="PF00668">
    <property type="entry name" value="Condensation"/>
    <property type="match status" value="1"/>
</dbReference>
<keyword evidence="3" id="KW-0436">Ligase</keyword>
<proteinExistence type="predicted"/>
<gene>
    <name evidence="6" type="ORF">UCRNP2_4591</name>
</gene>
<accession>R1EM64</accession>
<dbReference type="EMBL" id="KB916185">
    <property type="protein sequence ID" value="EOD48642.1"/>
    <property type="molecule type" value="Genomic_DNA"/>
</dbReference>
<reference evidence="7" key="1">
    <citation type="journal article" date="2013" name="Genome Announc.">
        <title>Draft genome sequence of Neofusicoccum parvum isolate UCR-NP2, a fungal vascular pathogen associated with grapevine cankers.</title>
        <authorList>
            <person name="Blanco-Ulate B."/>
            <person name="Rolshausen P."/>
            <person name="Cantu D."/>
        </authorList>
    </citation>
    <scope>NUCLEOTIDE SEQUENCE [LARGE SCALE GENOMIC DNA]</scope>
    <source>
        <strain evidence="7">UCR-NP2</strain>
    </source>
</reference>
<dbReference type="FunFam" id="3.40.50.980:FF:000001">
    <property type="entry name" value="Non-ribosomal peptide synthetase"/>
    <property type="match status" value="1"/>
</dbReference>
<keyword evidence="1" id="KW-0596">Phosphopantetheine</keyword>
<dbReference type="InterPro" id="IPR001242">
    <property type="entry name" value="Condensation_dom"/>
</dbReference>
<dbReference type="PANTHER" id="PTHR45527:SF1">
    <property type="entry name" value="FATTY ACID SYNTHASE"/>
    <property type="match status" value="1"/>
</dbReference>
<feature type="domain" description="Condensation" evidence="5">
    <location>
        <begin position="33"/>
        <end position="169"/>
    </location>
</feature>
<dbReference type="PANTHER" id="PTHR45527">
    <property type="entry name" value="NONRIBOSOMAL PEPTIDE SYNTHETASE"/>
    <property type="match status" value="1"/>
</dbReference>
<dbReference type="OMA" id="WALHPAI"/>
<sequence>MLRPLRFQIRSSADCSRILCQIPHALEAELAPSLDYWKSQLDNYTYTPLPNFNGKKVLATNLAVTGRSYSTPLEKLQQQASALKVNPQVFFQAALAFLASFYFNNTDVTFGTVTSGRTIPVSGIEDIIGPCIATLPLRVDVSHTRTIKDLLLYIHELNRAMLGHCELPLLQQVDGADQLEFKLTLEFEPRSTGIVSRATFDPAVLPEAQVDILISQMEQLVNYFVEDFDGHLALSLERLGNSVLSIENAEFKHEEIHDGPAYAVEIRSEKTPEAPAVAFSHSISEDNIETTTISYRELNMRANRLANLLLAQNTMPDELVCICMEKSIDLYVSILATLKVGAGYVPITPETPLDRIQFILEEAQVRTCLTRSDCTADLRSLGNRNVINVDTADMKELRTENPNIPYDGSRIAYGVFTSGSTGTPKGVLVTQDNLVSNLKVLSEIYPCPQGSRLLQSCSQAFDVSVFEIFFSWYAGMCLCSGTKDELFQDMELAIRQMGITHLSLTPTVAALVNPDNVPNVKFLVTAGEAVTEHVKRTWAGKGLFQGYGPSETTNICTVRPNVTEEDLINNIGAPFTNTSAFVMDEAKDVLIPRGGVGELCFGGDQVYRGYLNMPDLTARKIINHPAFGRIYRSGDMGRLCPDGSILFTGRSDDQVKLRDKRKLTAMHQQLSSDYIDSVSRKSEEADDTGDWSDIERSIAAVLSEVVKIPVDEVRRQASFFAKVRD</sequence>
<dbReference type="SUPFAM" id="SSF52777">
    <property type="entry name" value="CoA-dependent acyltransferases"/>
    <property type="match status" value="1"/>
</dbReference>
<organism evidence="6 7">
    <name type="scientific">Botryosphaeria parva (strain UCR-NP2)</name>
    <name type="common">Grapevine canker fungus</name>
    <name type="synonym">Neofusicoccum parvum</name>
    <dbReference type="NCBI Taxonomy" id="1287680"/>
    <lineage>
        <taxon>Eukaryota</taxon>
        <taxon>Fungi</taxon>
        <taxon>Dikarya</taxon>
        <taxon>Ascomycota</taxon>
        <taxon>Pezizomycotina</taxon>
        <taxon>Dothideomycetes</taxon>
        <taxon>Dothideomycetes incertae sedis</taxon>
        <taxon>Botryosphaeriales</taxon>
        <taxon>Botryosphaeriaceae</taxon>
        <taxon>Neofusicoccum</taxon>
    </lineage>
</organism>
<dbReference type="GO" id="GO:0031177">
    <property type="term" value="F:phosphopantetheine binding"/>
    <property type="evidence" value="ECO:0007669"/>
    <property type="project" value="TreeGrafter"/>
</dbReference>
<dbReference type="eggNOG" id="KOG1178">
    <property type="taxonomic scope" value="Eukaryota"/>
</dbReference>
<dbReference type="HOGENOM" id="CLU_381720_0_0_1"/>
<evidence type="ECO:0000313" key="7">
    <source>
        <dbReference type="Proteomes" id="UP000013521"/>
    </source>
</evidence>
<dbReference type="AlphaFoldDB" id="R1EM64"/>
<evidence type="ECO:0000256" key="2">
    <source>
        <dbReference type="ARBA" id="ARBA00022553"/>
    </source>
</evidence>
<feature type="domain" description="AMP-dependent synthetase/ligase" evidence="4">
    <location>
        <begin position="267"/>
        <end position="611"/>
    </location>
</feature>
<dbReference type="GO" id="GO:0005737">
    <property type="term" value="C:cytoplasm"/>
    <property type="evidence" value="ECO:0007669"/>
    <property type="project" value="TreeGrafter"/>
</dbReference>
<dbReference type="Pfam" id="PF00501">
    <property type="entry name" value="AMP-binding"/>
    <property type="match status" value="1"/>
</dbReference>
<evidence type="ECO:0000256" key="3">
    <source>
        <dbReference type="ARBA" id="ARBA00022598"/>
    </source>
</evidence>
<dbReference type="GO" id="GO:0043041">
    <property type="term" value="P:amino acid activation for nonribosomal peptide biosynthetic process"/>
    <property type="evidence" value="ECO:0007669"/>
    <property type="project" value="TreeGrafter"/>
</dbReference>
<dbReference type="STRING" id="1287680.R1EM64"/>
<dbReference type="Proteomes" id="UP000013521">
    <property type="component" value="Unassembled WGS sequence"/>
</dbReference>
<protein>
    <submittedName>
        <fullName evidence="6">Putative nonribosomal siderophore peptide synthase protein</fullName>
    </submittedName>
</protein>
<dbReference type="InterPro" id="IPR010071">
    <property type="entry name" value="AA_adenyl_dom"/>
</dbReference>
<dbReference type="GO" id="GO:0016874">
    <property type="term" value="F:ligase activity"/>
    <property type="evidence" value="ECO:0007669"/>
    <property type="project" value="UniProtKB-KW"/>
</dbReference>
<dbReference type="GO" id="GO:0044550">
    <property type="term" value="P:secondary metabolite biosynthetic process"/>
    <property type="evidence" value="ECO:0007669"/>
    <property type="project" value="TreeGrafter"/>
</dbReference>